<keyword evidence="2" id="KW-1185">Reference proteome</keyword>
<gene>
    <name evidence="1" type="ORF">BKA55DRAFT_562597</name>
</gene>
<dbReference type="RefSeq" id="XP_046052182.1">
    <property type="nucleotide sequence ID" value="XM_046192305.1"/>
</dbReference>
<organism evidence="1 2">
    <name type="scientific">Fusarium redolens</name>
    <dbReference type="NCBI Taxonomy" id="48865"/>
    <lineage>
        <taxon>Eukaryota</taxon>
        <taxon>Fungi</taxon>
        <taxon>Dikarya</taxon>
        <taxon>Ascomycota</taxon>
        <taxon>Pezizomycotina</taxon>
        <taxon>Sordariomycetes</taxon>
        <taxon>Hypocreomycetidae</taxon>
        <taxon>Hypocreales</taxon>
        <taxon>Nectriaceae</taxon>
        <taxon>Fusarium</taxon>
        <taxon>Fusarium redolens species complex</taxon>
    </lineage>
</organism>
<evidence type="ECO:0000313" key="1">
    <source>
        <dbReference type="EMBL" id="KAH7259474.1"/>
    </source>
</evidence>
<dbReference type="Proteomes" id="UP000720189">
    <property type="component" value="Unassembled WGS sequence"/>
</dbReference>
<dbReference type="GeneID" id="70222259"/>
<proteinExistence type="predicted"/>
<comment type="caution">
    <text evidence="1">The sequence shown here is derived from an EMBL/GenBank/DDBJ whole genome shotgun (WGS) entry which is preliminary data.</text>
</comment>
<protein>
    <submittedName>
        <fullName evidence="1">Uncharacterized protein</fullName>
    </submittedName>
</protein>
<evidence type="ECO:0000313" key="2">
    <source>
        <dbReference type="Proteomes" id="UP000720189"/>
    </source>
</evidence>
<name>A0A9P9HKW0_FUSRE</name>
<accession>A0A9P9HKW0</accession>
<sequence>MTRWLVFASNRLSEWRAIILAMLQILQNTISTPSFCREPVKIPNAWGLRRQDNLYHLEREGDKTWRLFPIIS</sequence>
<reference evidence="1" key="1">
    <citation type="journal article" date="2021" name="Nat. Commun.">
        <title>Genetic determinants of endophytism in the Arabidopsis root mycobiome.</title>
        <authorList>
            <person name="Mesny F."/>
            <person name="Miyauchi S."/>
            <person name="Thiergart T."/>
            <person name="Pickel B."/>
            <person name="Atanasova L."/>
            <person name="Karlsson M."/>
            <person name="Huettel B."/>
            <person name="Barry K.W."/>
            <person name="Haridas S."/>
            <person name="Chen C."/>
            <person name="Bauer D."/>
            <person name="Andreopoulos W."/>
            <person name="Pangilinan J."/>
            <person name="LaButti K."/>
            <person name="Riley R."/>
            <person name="Lipzen A."/>
            <person name="Clum A."/>
            <person name="Drula E."/>
            <person name="Henrissat B."/>
            <person name="Kohler A."/>
            <person name="Grigoriev I.V."/>
            <person name="Martin F.M."/>
            <person name="Hacquard S."/>
        </authorList>
    </citation>
    <scope>NUCLEOTIDE SEQUENCE</scope>
    <source>
        <strain evidence="1">MPI-CAGE-AT-0023</strain>
    </source>
</reference>
<dbReference type="EMBL" id="JAGMUX010000005">
    <property type="protein sequence ID" value="KAH7259474.1"/>
    <property type="molecule type" value="Genomic_DNA"/>
</dbReference>
<dbReference type="AlphaFoldDB" id="A0A9P9HKW0"/>